<accession>A0ABD2QKK3</accession>
<dbReference type="EMBL" id="JBJKFK010000080">
    <property type="protein sequence ID" value="KAL3320056.1"/>
    <property type="molecule type" value="Genomic_DNA"/>
</dbReference>
<dbReference type="InterPro" id="IPR015943">
    <property type="entry name" value="WD40/YVTN_repeat-like_dom_sf"/>
</dbReference>
<name>A0ABD2QKK3_9PLAT</name>
<evidence type="ECO:0000313" key="1">
    <source>
        <dbReference type="EMBL" id="KAL3320056.1"/>
    </source>
</evidence>
<keyword evidence="2" id="KW-1185">Reference proteome</keyword>
<protein>
    <submittedName>
        <fullName evidence="1">Uncharacterized protein</fullName>
    </submittedName>
</protein>
<gene>
    <name evidence="1" type="ORF">Ciccas_001274</name>
</gene>
<organism evidence="1 2">
    <name type="scientific">Cichlidogyrus casuarinus</name>
    <dbReference type="NCBI Taxonomy" id="1844966"/>
    <lineage>
        <taxon>Eukaryota</taxon>
        <taxon>Metazoa</taxon>
        <taxon>Spiralia</taxon>
        <taxon>Lophotrochozoa</taxon>
        <taxon>Platyhelminthes</taxon>
        <taxon>Monogenea</taxon>
        <taxon>Monopisthocotylea</taxon>
        <taxon>Dactylogyridea</taxon>
        <taxon>Ancyrocephalidae</taxon>
        <taxon>Cichlidogyrus</taxon>
    </lineage>
</organism>
<evidence type="ECO:0000313" key="2">
    <source>
        <dbReference type="Proteomes" id="UP001626550"/>
    </source>
</evidence>
<sequence>MIVSVKLAKSAPLLLVQAQKNLLVYHYENDSIIGHITRPPGVPHSFKLPNSNYQKLTFQDAVFAMNDQLVLAAIFCNILVWDVRKAAPLALLHAPISLLTQLHVSHDGMYLLSYARLSKQLHLWNLPVALTNAITLPRMQVKSIPRFERLTKPIKKILLVQTGPHSQHLLAFCERSDEMGLFDARTGELTDLFTNETFVADALVSRDDKYVLVLFHRKEANKNCAVLWDLRKRCIICEFVGQSAIATACFCGQGSFVLIRPTDSGVTITSIKCQPEGGSEWSDLMTETCSIKCEPLLSANDQYLLLLVTSQDTGVNQMKVLDMKTQHVVTFDDKYFRRMVPGTRNILSLHRAANENEFLVQLSNSNMLTDVDALRNVVLTKLNDQLELQCLQRVENIQGGPPGSLVVAPDLSCMMDQFANTFLRPTQSPCTHEYISLDSFAIPGDLEGLQFNGFALNNRVAILSNEKSIFALRLGLQNVAGCINLSDCIQFVSVAQERTVMVGCADGSVLAFALIDPNFDGVRSEDFKQVINRIPSRDSSKLAQLRYISPQSSLLTDSSQSSSPYTKNWPLEPERSWDRELSLDTV</sequence>
<comment type="caution">
    <text evidence="1">The sequence shown here is derived from an EMBL/GenBank/DDBJ whole genome shotgun (WGS) entry which is preliminary data.</text>
</comment>
<dbReference type="Proteomes" id="UP001626550">
    <property type="component" value="Unassembled WGS sequence"/>
</dbReference>
<dbReference type="Gene3D" id="2.130.10.10">
    <property type="entry name" value="YVTN repeat-like/Quinoprotein amine dehydrogenase"/>
    <property type="match status" value="1"/>
</dbReference>
<dbReference type="SUPFAM" id="SSF50978">
    <property type="entry name" value="WD40 repeat-like"/>
    <property type="match status" value="1"/>
</dbReference>
<dbReference type="InterPro" id="IPR036322">
    <property type="entry name" value="WD40_repeat_dom_sf"/>
</dbReference>
<proteinExistence type="predicted"/>
<dbReference type="AlphaFoldDB" id="A0ABD2QKK3"/>
<reference evidence="1 2" key="1">
    <citation type="submission" date="2024-11" db="EMBL/GenBank/DDBJ databases">
        <title>Adaptive evolution of stress response genes in parasites aligns with host niche diversity.</title>
        <authorList>
            <person name="Hahn C."/>
            <person name="Resl P."/>
        </authorList>
    </citation>
    <scope>NUCLEOTIDE SEQUENCE [LARGE SCALE GENOMIC DNA]</scope>
    <source>
        <strain evidence="1">EGGRZ-B1_66</strain>
        <tissue evidence="1">Body</tissue>
    </source>
</reference>